<dbReference type="Gene3D" id="2.60.40.60">
    <property type="entry name" value="Cadherins"/>
    <property type="match status" value="2"/>
</dbReference>
<dbReference type="PANTHER" id="PTHR38340:SF1">
    <property type="entry name" value="S-LAYER PROTEIN"/>
    <property type="match status" value="1"/>
</dbReference>
<dbReference type="Proteomes" id="UP000770629">
    <property type="component" value="Unassembled WGS sequence"/>
</dbReference>
<evidence type="ECO:0000256" key="1">
    <source>
        <dbReference type="ARBA" id="ARBA00004613"/>
    </source>
</evidence>
<reference evidence="4 5" key="1">
    <citation type="submission" date="2020-04" db="EMBL/GenBank/DDBJ databases">
        <title>Global-level population genomics: horizontal gene transfer, symbiosis and evolution in Rhizobia.</title>
        <authorList>
            <person name="Gai Y."/>
        </authorList>
    </citation>
    <scope>NUCLEOTIDE SEQUENCE [LARGE SCALE GENOMIC DNA]</scope>
    <source>
        <strain evidence="4 5">BLR33</strain>
    </source>
</reference>
<keyword evidence="5" id="KW-1185">Reference proteome</keyword>
<dbReference type="RefSeq" id="WP_221119218.1">
    <property type="nucleotide sequence ID" value="NZ_JABDXV010000001.1"/>
</dbReference>
<proteinExistence type="predicted"/>
<dbReference type="Gene3D" id="2.160.20.160">
    <property type="match status" value="1"/>
</dbReference>
<dbReference type="SUPFAM" id="SSF49313">
    <property type="entry name" value="Cadherin-like"/>
    <property type="match status" value="2"/>
</dbReference>
<dbReference type="Gene3D" id="2.150.10.10">
    <property type="entry name" value="Serralysin-like metalloprotease, C-terminal"/>
    <property type="match status" value="3"/>
</dbReference>
<dbReference type="InterPro" id="IPR050557">
    <property type="entry name" value="RTX_toxin/Mannuronan_C5-epim"/>
</dbReference>
<keyword evidence="2" id="KW-0964">Secreted</keyword>
<dbReference type="SMART" id="SM00112">
    <property type="entry name" value="CA"/>
    <property type="match status" value="2"/>
</dbReference>
<evidence type="ECO:0000256" key="2">
    <source>
        <dbReference type="ARBA" id="ARBA00022525"/>
    </source>
</evidence>
<evidence type="ECO:0000313" key="4">
    <source>
        <dbReference type="EMBL" id="MBX5089331.1"/>
    </source>
</evidence>
<dbReference type="InterPro" id="IPR011049">
    <property type="entry name" value="Serralysin-like_metalloprot_C"/>
</dbReference>
<dbReference type="PANTHER" id="PTHR38340">
    <property type="entry name" value="S-LAYER PROTEIN"/>
    <property type="match status" value="1"/>
</dbReference>
<dbReference type="SUPFAM" id="SSF51120">
    <property type="entry name" value="beta-Roll"/>
    <property type="match status" value="3"/>
</dbReference>
<evidence type="ECO:0000313" key="5">
    <source>
        <dbReference type="Proteomes" id="UP000770629"/>
    </source>
</evidence>
<feature type="domain" description="Cadherin" evidence="3">
    <location>
        <begin position="830"/>
        <end position="920"/>
    </location>
</feature>
<comment type="caution">
    <text evidence="4">The sequence shown here is derived from an EMBL/GenBank/DDBJ whole genome shotgun (WGS) entry which is preliminary data.</text>
</comment>
<accession>A0ABS7IFK8</accession>
<dbReference type="PRINTS" id="PR00313">
    <property type="entry name" value="CABNDNGRPT"/>
</dbReference>
<protein>
    <submittedName>
        <fullName evidence="4">Metal-binding protein</fullName>
    </submittedName>
</protein>
<dbReference type="CDD" id="cd11304">
    <property type="entry name" value="Cadherin_repeat"/>
    <property type="match status" value="2"/>
</dbReference>
<evidence type="ECO:0000259" key="3">
    <source>
        <dbReference type="PROSITE" id="PS50268"/>
    </source>
</evidence>
<dbReference type="InterPro" id="IPR002126">
    <property type="entry name" value="Cadherin-like_dom"/>
</dbReference>
<feature type="domain" description="Cadherin" evidence="3">
    <location>
        <begin position="724"/>
        <end position="823"/>
    </location>
</feature>
<name>A0ABS7IFK8_9HYPH</name>
<dbReference type="InterPro" id="IPR015919">
    <property type="entry name" value="Cadherin-like_sf"/>
</dbReference>
<dbReference type="EMBL" id="JABDYF010000003">
    <property type="protein sequence ID" value="MBX5089331.1"/>
    <property type="molecule type" value="Genomic_DNA"/>
</dbReference>
<dbReference type="PROSITE" id="PS00330">
    <property type="entry name" value="HEMOLYSIN_CALCIUM"/>
    <property type="match status" value="7"/>
</dbReference>
<comment type="subcellular location">
    <subcellularLocation>
        <location evidence="1">Secreted</location>
    </subcellularLocation>
</comment>
<sequence>MALNILDTNGATVAKTGTEFEAYDVIRYSAANPLSAVTLQVSGSGTADLADELGSVSANVTGSGSANAITTGGGNDTIWGGAGADTLNGGGGDDLINGGTGNDTLNGGEGNDVLAGDLGNDVIRGGAGDDTIYDGDYFSSAAEVFNIDAGTGNDIVNLSNDVSLKISGTVDGGVGTDRLQASALTGLTIKNFEILEAGPFGIVASTAQLESFDKIVAQNGSFDIDLSVTDAAHADLSDELISGQVYIYGRVSGIDVTTGSSQDHFLGTDGNDIFDARGGDDLINGNDGNDLLTGGEGNDTIYGGAGNDIIRGGTGNDKIFDGDSVGVSPEVFDIDAGDGNDTIRVEKYAQALSGTIDGGAGLDKLLWGQFTGLTIKNVEILDTAGHGAFGSAAQFEGFDTIISSDPDSPVFLRLTDGAHVDLSDELANYGVDIGGISGAAFGIDVKTGGGGDLLTGTDGNDIFDSGAGNDQIFAGTGNDVLRGGSGDDQITDGDNVSTAPETFDIDAGNGNDAINLQSHSSALSGVIDGGAGTDTLRVIEPTLGPGEEFIGLAGLTIKNVEILETAGAQVIASAAQFDSFDKIVKYDKPGYENDVLALTLMDSARADLSDELANRHVDIFGTAFGIDVKTGGGDDYFFGTDGNDRFEGGAGNDVLFGGAGIDTAVFSGNFANYSFAIDNGNHVLTSAKEGTDTLNNMEFARFADGIYDLSKGSFAPDTNFAPTNIQLSKTSLLESTPIWTTVGLLSAKDADGDTLTYTLLDGAGDHFRLKGNRVVTSKALDYETAKSHTIKVAVSDGKVTVEKDITINVLDVNEGPANQAPIKLAFSRSSISENVAIGTSVGLLSAVDPEGGAVKWRLTDDADGIFKLVGNKIQTKAAIDYESTHSLTFTAEAYDAAGNATSHDFTLAVKDVFELSSSSLLHDALI</sequence>
<dbReference type="PROSITE" id="PS50268">
    <property type="entry name" value="CADHERIN_2"/>
    <property type="match status" value="2"/>
</dbReference>
<organism evidence="4 5">
    <name type="scientific">Rhizobium lentis</name>
    <dbReference type="NCBI Taxonomy" id="1138194"/>
    <lineage>
        <taxon>Bacteria</taxon>
        <taxon>Pseudomonadati</taxon>
        <taxon>Pseudomonadota</taxon>
        <taxon>Alphaproteobacteria</taxon>
        <taxon>Hyphomicrobiales</taxon>
        <taxon>Rhizobiaceae</taxon>
        <taxon>Rhizobium/Agrobacterium group</taxon>
        <taxon>Rhizobium</taxon>
    </lineage>
</organism>
<gene>
    <name evidence="4" type="ORF">HJB60_09125</name>
</gene>
<dbReference type="InterPro" id="IPR001343">
    <property type="entry name" value="Hemolysn_Ca-bd"/>
</dbReference>
<dbReference type="Pfam" id="PF00353">
    <property type="entry name" value="HemolysinCabind"/>
    <property type="match status" value="5"/>
</dbReference>
<dbReference type="InterPro" id="IPR018511">
    <property type="entry name" value="Hemolysin-typ_Ca-bd_CS"/>
</dbReference>